<comment type="caution">
    <text evidence="2">The sequence shown here is derived from an EMBL/GenBank/DDBJ whole genome shotgun (WGS) entry which is preliminary data.</text>
</comment>
<dbReference type="Proteomes" id="UP000029108">
    <property type="component" value="Unassembled WGS sequence"/>
</dbReference>
<gene>
    <name evidence="2" type="ORF">BBIA_1257</name>
</gene>
<name>A0A087A559_9BIFI</name>
<dbReference type="EMBL" id="JGYN01000001">
    <property type="protein sequence ID" value="KFI53909.1"/>
    <property type="molecule type" value="Genomic_DNA"/>
</dbReference>
<sequence length="43" mass="4540">MNAVTGAAQIGLDRPGIPQDSRPSEALARQRARAVIVWNAPQG</sequence>
<organism evidence="2 3">
    <name type="scientific">Bifidobacterium biavatii DSM 23969</name>
    <dbReference type="NCBI Taxonomy" id="1437608"/>
    <lineage>
        <taxon>Bacteria</taxon>
        <taxon>Bacillati</taxon>
        <taxon>Actinomycetota</taxon>
        <taxon>Actinomycetes</taxon>
        <taxon>Bifidobacteriales</taxon>
        <taxon>Bifidobacteriaceae</taxon>
        <taxon>Bifidobacterium</taxon>
    </lineage>
</organism>
<accession>A0A087A559</accession>
<dbReference type="STRING" id="1437608.GCA_000771645_01165"/>
<proteinExistence type="predicted"/>
<evidence type="ECO:0000313" key="3">
    <source>
        <dbReference type="Proteomes" id="UP000029108"/>
    </source>
</evidence>
<evidence type="ECO:0000313" key="2">
    <source>
        <dbReference type="EMBL" id="KFI53909.1"/>
    </source>
</evidence>
<keyword evidence="3" id="KW-1185">Reference proteome</keyword>
<evidence type="ECO:0000256" key="1">
    <source>
        <dbReference type="SAM" id="MobiDB-lite"/>
    </source>
</evidence>
<dbReference type="AlphaFoldDB" id="A0A087A559"/>
<protein>
    <submittedName>
        <fullName evidence="2">Uncharacterized protein</fullName>
    </submittedName>
</protein>
<feature type="region of interest" description="Disordered" evidence="1">
    <location>
        <begin position="1"/>
        <end position="28"/>
    </location>
</feature>
<reference evidence="2 3" key="1">
    <citation type="submission" date="2014-03" db="EMBL/GenBank/DDBJ databases">
        <title>Genomics of Bifidobacteria.</title>
        <authorList>
            <person name="Ventura M."/>
            <person name="Milani C."/>
            <person name="Lugli G.A."/>
        </authorList>
    </citation>
    <scope>NUCLEOTIDE SEQUENCE [LARGE SCALE GENOMIC DNA]</scope>
    <source>
        <strain evidence="2 3">DSM 23969</strain>
    </source>
</reference>